<dbReference type="SUPFAM" id="SSF54928">
    <property type="entry name" value="RNA-binding domain, RBD"/>
    <property type="match status" value="1"/>
</dbReference>
<dbReference type="GO" id="GO:0003729">
    <property type="term" value="F:mRNA binding"/>
    <property type="evidence" value="ECO:0007669"/>
    <property type="project" value="TreeGrafter"/>
</dbReference>
<dbReference type="InterPro" id="IPR006598">
    <property type="entry name" value="CAP10"/>
</dbReference>
<dbReference type="CDD" id="cd21134">
    <property type="entry name" value="YTH"/>
    <property type="match status" value="1"/>
</dbReference>
<dbReference type="Pfam" id="PF25701">
    <property type="entry name" value="RRM_YTH1"/>
    <property type="match status" value="1"/>
</dbReference>
<dbReference type="GO" id="GO:0000381">
    <property type="term" value="P:regulation of alternative mRNA splicing, via spliceosome"/>
    <property type="evidence" value="ECO:0007669"/>
    <property type="project" value="TreeGrafter"/>
</dbReference>
<feature type="compositionally biased region" description="Polar residues" evidence="1">
    <location>
        <begin position="624"/>
        <end position="644"/>
    </location>
</feature>
<dbReference type="Pfam" id="PF04146">
    <property type="entry name" value="YTH"/>
    <property type="match status" value="1"/>
</dbReference>
<feature type="domain" description="YTH" evidence="3">
    <location>
        <begin position="1025"/>
        <end position="1274"/>
    </location>
</feature>
<feature type="region of interest" description="Disordered" evidence="1">
    <location>
        <begin position="747"/>
        <end position="838"/>
    </location>
</feature>
<evidence type="ECO:0000256" key="2">
    <source>
        <dbReference type="SAM" id="Phobius"/>
    </source>
</evidence>
<dbReference type="GO" id="GO:0005654">
    <property type="term" value="C:nucleoplasm"/>
    <property type="evidence" value="ECO:0007669"/>
    <property type="project" value="TreeGrafter"/>
</dbReference>
<dbReference type="InterPro" id="IPR007275">
    <property type="entry name" value="YTH_domain"/>
</dbReference>
<feature type="region of interest" description="Disordered" evidence="1">
    <location>
        <begin position="567"/>
        <end position="650"/>
    </location>
</feature>
<organism evidence="4 5">
    <name type="scientific">Mycena citricolor</name>
    <dbReference type="NCBI Taxonomy" id="2018698"/>
    <lineage>
        <taxon>Eukaryota</taxon>
        <taxon>Fungi</taxon>
        <taxon>Dikarya</taxon>
        <taxon>Basidiomycota</taxon>
        <taxon>Agaricomycotina</taxon>
        <taxon>Agaricomycetes</taxon>
        <taxon>Agaricomycetidae</taxon>
        <taxon>Agaricales</taxon>
        <taxon>Marasmiineae</taxon>
        <taxon>Mycenaceae</taxon>
        <taxon>Mycena</taxon>
    </lineage>
</organism>
<feature type="compositionally biased region" description="Low complexity" evidence="1">
    <location>
        <begin position="759"/>
        <end position="769"/>
    </location>
</feature>
<dbReference type="InterPro" id="IPR057720">
    <property type="entry name" value="RRM_YTH1"/>
</dbReference>
<accession>A0AAD2Q1H4</accession>
<reference evidence="4" key="1">
    <citation type="submission" date="2023-11" db="EMBL/GenBank/DDBJ databases">
        <authorList>
            <person name="De Vega J J."/>
            <person name="De Vega J J."/>
        </authorList>
    </citation>
    <scope>NUCLEOTIDE SEQUENCE</scope>
</reference>
<dbReference type="Gene3D" id="3.30.70.330">
    <property type="match status" value="1"/>
</dbReference>
<dbReference type="Proteomes" id="UP001295794">
    <property type="component" value="Unassembled WGS sequence"/>
</dbReference>
<dbReference type="GO" id="GO:0000398">
    <property type="term" value="P:mRNA splicing, via spliceosome"/>
    <property type="evidence" value="ECO:0007669"/>
    <property type="project" value="TreeGrafter"/>
</dbReference>
<feature type="compositionally biased region" description="Polar residues" evidence="1">
    <location>
        <begin position="677"/>
        <end position="702"/>
    </location>
</feature>
<evidence type="ECO:0000313" key="4">
    <source>
        <dbReference type="EMBL" id="CAK5265660.1"/>
    </source>
</evidence>
<keyword evidence="5" id="KW-1185">Reference proteome</keyword>
<keyword evidence="2" id="KW-0812">Transmembrane</keyword>
<feature type="compositionally biased region" description="Low complexity" evidence="1">
    <location>
        <begin position="1000"/>
        <end position="1016"/>
    </location>
</feature>
<dbReference type="PANTHER" id="PTHR12357:SF3">
    <property type="entry name" value="YTH DOMAIN-CONTAINING PROTEIN 1"/>
    <property type="match status" value="1"/>
</dbReference>
<protein>
    <recommendedName>
        <fullName evidence="3">YTH domain-containing protein</fullName>
    </recommendedName>
</protein>
<feature type="transmembrane region" description="Helical" evidence="2">
    <location>
        <begin position="57"/>
        <end position="74"/>
    </location>
</feature>
<dbReference type="PROSITE" id="PS50882">
    <property type="entry name" value="YTH"/>
    <property type="match status" value="1"/>
</dbReference>
<gene>
    <name evidence="4" type="ORF">MYCIT1_LOCUS6820</name>
</gene>
<dbReference type="EMBL" id="CAVNYO010000096">
    <property type="protein sequence ID" value="CAK5265660.1"/>
    <property type="molecule type" value="Genomic_DNA"/>
</dbReference>
<feature type="compositionally biased region" description="Low complexity" evidence="1">
    <location>
        <begin position="715"/>
        <end position="724"/>
    </location>
</feature>
<sequence length="1281" mass="142185">MAWLPASFKRAAYSPLSSVDHHPLLPTTGGEDDEIELEMARFESNERGSWRKRWPRWYYVVASLGCLGVLYFLFRPRLRGPPPTGEGDDWQSPAHAKTPLLDFSKSANVQIDKLFARQSKTYAQAEARYSLRTSRAPPPNFDKWFDYARKHSCLIDEYEQITRDFEAFYQLAEEDPAFFKKMVELGSAKVQKDGAGMTTGKFEKGKFSYTDSQWTLYPGDWQRTFDRFGYFMPDMNIILNGRDEPRVLFNYRQPDTKLTALRVSDSTPFENSPRPSGEYFKKANCLVPNQPKGFTGLANDASAFMIYAASEQFTTDLYPMLSMTKISPCFSDIMVPSEFYYSDSGWSPHYKYENNITWSDKIPKIYWRGMTSGGKISGDNYRAFPRFKLIEIAKTHGSLMDVKLSGFHDELCDKCDAEAIKTEYGIAHVSSPREEVYKYKYVFDVDGNSFSGRYLGLLTSGTLVFKSTVFGEYFNDWIRPFEHYIPVLPDLSDLVDKLRWAAEHDAEAYRIQQNGAAFVKRVMTDGQNDCYFSLVLLEWARLQAMARNISNFVAECHPVYAFSPTTAGSAPDSNDHLGGGGGDLYMSGHGRGGADQSRGGSSSGRRQSQQRRQPSRHPSLNAPEGSQNAGQSYHASHYSPQPVQYTPPHGGYGGQYGYAYFHSHEQPHSIHAGYQTIPSYPQYQSSPDGQNYAPQSPASGGSQFHYPSLSPGYNPYPQSYPSSYQQHVFPPGAYPAYGPHSAGQENDGGTWWYVPPPHSQQSHSQSPQSYEAGPSNQYSYFPSSIPSQQPQEAPPADSSPRPSSRSSASESGPTSPTPGGREKPVVRRPYHPNPPAHRSEWVMWAGNVPSDAGHDELWRFFTQPEEDPSASDAAPELSTSTNVNGVLSIFLISRSSCAFVNYETETHLNAAITRFNGVPLRAGDARCPRLVCRARRKDDDLRAGVGGQRGIGMHARWVKEKAAERRNSEVSLDSSDVAHSLDPQFSSLSLSGDERSVVQPPGTGSPSSGSHASTDSSLLRQHFPQRYFILKSLTREDLDLSVKTGVWSTQKHNEGVLDRAFRNSQDVFLIFSVNKSGEFYGYARMTGPMGSIRSGKRPVGTSSQPLLSTESTLLSAGHFVDASPLEVRSIDSPLNVQSAPAILGQPHRAISGSGPALKFSSVNEPVKLNPLAPIRAIRNAVASSSIEQGLSGGSSLGSVPEEKKAGPVVTEPGAATREDSLGQEFTLEWLCTERLPFTKTRHLRNPWNHDREVKVSRDGTELEPVVGQALLDEWQAVRPGP</sequence>
<proteinExistence type="predicted"/>
<comment type="caution">
    <text evidence="4">The sequence shown here is derived from an EMBL/GenBank/DDBJ whole genome shotgun (WGS) entry which is preliminary data.</text>
</comment>
<feature type="region of interest" description="Disordered" evidence="1">
    <location>
        <begin position="1188"/>
        <end position="1217"/>
    </location>
</feature>
<name>A0AAD2Q1H4_9AGAR</name>
<feature type="compositionally biased region" description="Polar residues" evidence="1">
    <location>
        <begin position="774"/>
        <end position="791"/>
    </location>
</feature>
<keyword evidence="2" id="KW-0472">Membrane</keyword>
<feature type="compositionally biased region" description="Low complexity" evidence="1">
    <location>
        <begin position="594"/>
        <end position="619"/>
    </location>
</feature>
<dbReference type="Gene3D" id="3.10.590.10">
    <property type="entry name" value="ph1033 like domains"/>
    <property type="match status" value="1"/>
</dbReference>
<evidence type="ECO:0000313" key="5">
    <source>
        <dbReference type="Proteomes" id="UP001295794"/>
    </source>
</evidence>
<dbReference type="InterPro" id="IPR012677">
    <property type="entry name" value="Nucleotide-bd_a/b_plait_sf"/>
</dbReference>
<feature type="compositionally biased region" description="Gly residues" evidence="1">
    <location>
        <begin position="577"/>
        <end position="593"/>
    </location>
</feature>
<feature type="compositionally biased region" description="Low complexity" evidence="1">
    <location>
        <begin position="794"/>
        <end position="819"/>
    </location>
</feature>
<dbReference type="PANTHER" id="PTHR12357">
    <property type="entry name" value="YTH YT521-B HOMOLOGY DOMAIN-CONTAINING"/>
    <property type="match status" value="1"/>
</dbReference>
<evidence type="ECO:0000256" key="1">
    <source>
        <dbReference type="SAM" id="MobiDB-lite"/>
    </source>
</evidence>
<feature type="region of interest" description="Disordered" evidence="1">
    <location>
        <begin position="677"/>
        <end position="724"/>
    </location>
</feature>
<evidence type="ECO:0000259" key="3">
    <source>
        <dbReference type="PROSITE" id="PS50882"/>
    </source>
</evidence>
<keyword evidence="2" id="KW-1133">Transmembrane helix</keyword>
<dbReference type="Pfam" id="PF05686">
    <property type="entry name" value="Glyco_transf_90"/>
    <property type="match status" value="1"/>
</dbReference>
<dbReference type="InterPro" id="IPR035979">
    <property type="entry name" value="RBD_domain_sf"/>
</dbReference>
<dbReference type="SMART" id="SM00672">
    <property type="entry name" value="CAP10"/>
    <property type="match status" value="1"/>
</dbReference>
<feature type="region of interest" description="Disordered" evidence="1">
    <location>
        <begin position="987"/>
        <end position="1016"/>
    </location>
</feature>
<dbReference type="GO" id="GO:1990247">
    <property type="term" value="F:N6-methyladenosine-containing RNA reader activity"/>
    <property type="evidence" value="ECO:0007669"/>
    <property type="project" value="TreeGrafter"/>
</dbReference>
<dbReference type="InterPro" id="IPR045168">
    <property type="entry name" value="YTH_prot"/>
</dbReference>